<proteinExistence type="predicted"/>
<evidence type="ECO:0000313" key="2">
    <source>
        <dbReference type="EMBL" id="KAG2640492.1"/>
    </source>
</evidence>
<keyword evidence="3" id="KW-1185">Reference proteome</keyword>
<dbReference type="Proteomes" id="UP000823388">
    <property type="component" value="Chromosome 2K"/>
</dbReference>
<dbReference type="PANTHER" id="PTHR35546">
    <property type="entry name" value="F-BOX PROTEIN INTERACTION DOMAIN PROTEIN-RELATED"/>
    <property type="match status" value="1"/>
</dbReference>
<dbReference type="PANTHER" id="PTHR35546:SF105">
    <property type="entry name" value="OS05G0139200 PROTEIN"/>
    <property type="match status" value="1"/>
</dbReference>
<dbReference type="Pfam" id="PF00646">
    <property type="entry name" value="F-box"/>
    <property type="match status" value="1"/>
</dbReference>
<gene>
    <name evidence="2" type="ORF">PVAP13_2KG097100</name>
</gene>
<sequence>MDFPDPKRRAVAAAAGLPDEALKEIFSRLPIKPLCRSKCVAKAWRDLIADPLHRRKLHQTLAGFFYGSGGRTACWPRQRQEYVNFINLMWTSTAPLADPPFPFLEDLPYIENVRLLGSCDRLLLFDYVSTSLDLGFVVCNPATKQSVAVPGKCTLEYNTQTTGPL</sequence>
<dbReference type="PROSITE" id="PS50181">
    <property type="entry name" value="FBOX"/>
    <property type="match status" value="1"/>
</dbReference>
<dbReference type="Gene3D" id="1.20.1280.50">
    <property type="match status" value="1"/>
</dbReference>
<dbReference type="SUPFAM" id="SSF81383">
    <property type="entry name" value="F-box domain"/>
    <property type="match status" value="1"/>
</dbReference>
<dbReference type="InterPro" id="IPR055290">
    <property type="entry name" value="At3g26010-like"/>
</dbReference>
<dbReference type="SMART" id="SM00256">
    <property type="entry name" value="FBOX"/>
    <property type="match status" value="1"/>
</dbReference>
<dbReference type="EMBL" id="CM029039">
    <property type="protein sequence ID" value="KAG2640492.1"/>
    <property type="molecule type" value="Genomic_DNA"/>
</dbReference>
<name>A0A8T0VWH4_PANVG</name>
<accession>A0A8T0VWH4</accession>
<dbReference type="InterPro" id="IPR001810">
    <property type="entry name" value="F-box_dom"/>
</dbReference>
<feature type="domain" description="F-box" evidence="1">
    <location>
        <begin position="11"/>
        <end position="57"/>
    </location>
</feature>
<dbReference type="AlphaFoldDB" id="A0A8T0VWH4"/>
<evidence type="ECO:0000259" key="1">
    <source>
        <dbReference type="PROSITE" id="PS50181"/>
    </source>
</evidence>
<protein>
    <recommendedName>
        <fullName evidence="1">F-box domain-containing protein</fullName>
    </recommendedName>
</protein>
<organism evidence="2 3">
    <name type="scientific">Panicum virgatum</name>
    <name type="common">Blackwell switchgrass</name>
    <dbReference type="NCBI Taxonomy" id="38727"/>
    <lineage>
        <taxon>Eukaryota</taxon>
        <taxon>Viridiplantae</taxon>
        <taxon>Streptophyta</taxon>
        <taxon>Embryophyta</taxon>
        <taxon>Tracheophyta</taxon>
        <taxon>Spermatophyta</taxon>
        <taxon>Magnoliopsida</taxon>
        <taxon>Liliopsida</taxon>
        <taxon>Poales</taxon>
        <taxon>Poaceae</taxon>
        <taxon>PACMAD clade</taxon>
        <taxon>Panicoideae</taxon>
        <taxon>Panicodae</taxon>
        <taxon>Paniceae</taxon>
        <taxon>Panicinae</taxon>
        <taxon>Panicum</taxon>
        <taxon>Panicum sect. Hiantes</taxon>
    </lineage>
</organism>
<evidence type="ECO:0000313" key="3">
    <source>
        <dbReference type="Proteomes" id="UP000823388"/>
    </source>
</evidence>
<dbReference type="InterPro" id="IPR036047">
    <property type="entry name" value="F-box-like_dom_sf"/>
</dbReference>
<comment type="caution">
    <text evidence="2">The sequence shown here is derived from an EMBL/GenBank/DDBJ whole genome shotgun (WGS) entry which is preliminary data.</text>
</comment>
<reference evidence="2 3" key="1">
    <citation type="submission" date="2020-05" db="EMBL/GenBank/DDBJ databases">
        <title>WGS assembly of Panicum virgatum.</title>
        <authorList>
            <person name="Lovell J.T."/>
            <person name="Jenkins J."/>
            <person name="Shu S."/>
            <person name="Juenger T.E."/>
            <person name="Schmutz J."/>
        </authorList>
    </citation>
    <scope>NUCLEOTIDE SEQUENCE [LARGE SCALE GENOMIC DNA]</scope>
    <source>
        <strain evidence="3">cv. AP13</strain>
    </source>
</reference>
<dbReference type="CDD" id="cd22157">
    <property type="entry name" value="F-box_AtFBW1-like"/>
    <property type="match status" value="1"/>
</dbReference>